<keyword evidence="5" id="KW-1185">Reference proteome</keyword>
<evidence type="ECO:0000259" key="3">
    <source>
        <dbReference type="Pfam" id="PF23357"/>
    </source>
</evidence>
<organism evidence="4 5">
    <name type="scientific">Nannocystis pusilla</name>
    <dbReference type="NCBI Taxonomy" id="889268"/>
    <lineage>
        <taxon>Bacteria</taxon>
        <taxon>Pseudomonadati</taxon>
        <taxon>Myxococcota</taxon>
        <taxon>Polyangia</taxon>
        <taxon>Nannocystales</taxon>
        <taxon>Nannocystaceae</taxon>
        <taxon>Nannocystis</taxon>
    </lineage>
</organism>
<reference evidence="4" key="1">
    <citation type="submission" date="2021-08" db="EMBL/GenBank/DDBJ databases">
        <authorList>
            <person name="Stevens D.C."/>
        </authorList>
    </citation>
    <scope>NUCLEOTIDE SEQUENCE</scope>
    <source>
        <strain evidence="4">DSM 53165</strain>
    </source>
</reference>
<dbReference type="Pfam" id="PF09822">
    <property type="entry name" value="ABC_transp_aux"/>
    <property type="match status" value="1"/>
</dbReference>
<gene>
    <name evidence="4" type="ORF">K7C98_25595</name>
</gene>
<feature type="domain" description="DUF7088" evidence="3">
    <location>
        <begin position="37"/>
        <end position="143"/>
    </location>
</feature>
<name>A0ABS7TWP2_9BACT</name>
<dbReference type="Pfam" id="PF23357">
    <property type="entry name" value="DUF7088"/>
    <property type="match status" value="1"/>
</dbReference>
<dbReference type="Proteomes" id="UP001139031">
    <property type="component" value="Unassembled WGS sequence"/>
</dbReference>
<protein>
    <submittedName>
        <fullName evidence="4">GldG family protein</fullName>
    </submittedName>
</protein>
<proteinExistence type="predicted"/>
<evidence type="ECO:0000313" key="5">
    <source>
        <dbReference type="Proteomes" id="UP001139031"/>
    </source>
</evidence>
<evidence type="ECO:0000259" key="2">
    <source>
        <dbReference type="Pfam" id="PF09822"/>
    </source>
</evidence>
<evidence type="ECO:0000256" key="1">
    <source>
        <dbReference type="SAM" id="Coils"/>
    </source>
</evidence>
<feature type="domain" description="ABC-type uncharacterised transport system" evidence="2">
    <location>
        <begin position="176"/>
        <end position="487"/>
    </location>
</feature>
<dbReference type="RefSeq" id="WP_224194385.1">
    <property type="nucleotide sequence ID" value="NZ_JAIRAU010000033.1"/>
</dbReference>
<dbReference type="EMBL" id="JAIRAU010000033">
    <property type="protein sequence ID" value="MBZ5712629.1"/>
    <property type="molecule type" value="Genomic_DNA"/>
</dbReference>
<accession>A0ABS7TWP2</accession>
<comment type="caution">
    <text evidence="4">The sequence shown here is derived from an EMBL/GenBank/DDBJ whole genome shotgun (WGS) entry which is preliminary data.</text>
</comment>
<feature type="coiled-coil region" evidence="1">
    <location>
        <begin position="516"/>
        <end position="589"/>
    </location>
</feature>
<evidence type="ECO:0000313" key="4">
    <source>
        <dbReference type="EMBL" id="MBZ5712629.1"/>
    </source>
</evidence>
<dbReference type="InterPro" id="IPR055396">
    <property type="entry name" value="DUF7088"/>
</dbReference>
<keyword evidence="1" id="KW-0175">Coiled coil</keyword>
<dbReference type="InterPro" id="IPR019196">
    <property type="entry name" value="ABC_transp_unknown"/>
</dbReference>
<sequence>MHPRVHRFIRFASIAVTAVSLTYMAQRANVRADVTAEKLNQVTSATRDLIDAVTPERPVAIHAFVSREVPRDYVTVRARLLSVLREMEARGKEGLTVRIVEPSSFSDEAVEAEEKYGIRPQVVANRDGDRVQEMQVFLGVAVTSGPHEQTIPFIDRGMSPEYELVRALRTVTQEKKKVVGVLRTDATIMGNFDLQARKQQPAWRVIGELKKQYEVRSLNPGAEIPKDVDVLLVPQMSSMTTAQLEHLKKYIDEGRPALLTVDPMPLFDMRLSPSEPMLPPPGQNQGMMFGMQDQGGEPKGDYLGFLEKIGVKWESDKIVFDTDNPHPRFAGSPPQVVFVTERPDGTKPFNDQDPVVSGINEVVVLFGGAIKPAAGFEAQFVPLLQTGTRGGYNKFEEMTERHMLFGLQGPILPRQRTMTGASEIIAAHITAGETSGEAASKGKNVIVVADLDIFGDQFFVLNERGGDLDGDGIDDLRFDNVTFLLNAIDTLTGDAGLVELRGRKAQYRRMTTMDALTKEADDKRNAEIEAANAKAEAELRGAQEALDAAVKKIQDDATLDETTKAVLLKSREEAENRRLAGKRETIERDKARALKATENERDKAVESVRAKVRLLASTTPLLLPIVLGFGVWLRKRGREAESIPSSRKRGAA</sequence>